<accession>A0ABN9AHF4</accession>
<proteinExistence type="predicted"/>
<reference evidence="1" key="1">
    <citation type="submission" date="2023-05" db="EMBL/GenBank/DDBJ databases">
        <authorList>
            <person name="Stuckert A."/>
        </authorList>
    </citation>
    <scope>NUCLEOTIDE SEQUENCE</scope>
</reference>
<evidence type="ECO:0000313" key="2">
    <source>
        <dbReference type="Proteomes" id="UP001162483"/>
    </source>
</evidence>
<comment type="caution">
    <text evidence="1">The sequence shown here is derived from an EMBL/GenBank/DDBJ whole genome shotgun (WGS) entry which is preliminary data.</text>
</comment>
<name>A0ABN9AHF4_9NEOB</name>
<sequence length="41" mass="4596">MLMRLLPGMLIRLLPGRLMRAEELSKIYGKTACLVTSGYKA</sequence>
<dbReference type="Proteomes" id="UP001162483">
    <property type="component" value="Unassembled WGS sequence"/>
</dbReference>
<dbReference type="EMBL" id="CATNWA010000114">
    <property type="protein sequence ID" value="CAI9533168.1"/>
    <property type="molecule type" value="Genomic_DNA"/>
</dbReference>
<keyword evidence="2" id="KW-1185">Reference proteome</keyword>
<gene>
    <name evidence="1" type="ORF">SPARVUS_LOCUS332167</name>
</gene>
<organism evidence="1 2">
    <name type="scientific">Staurois parvus</name>
    <dbReference type="NCBI Taxonomy" id="386267"/>
    <lineage>
        <taxon>Eukaryota</taxon>
        <taxon>Metazoa</taxon>
        <taxon>Chordata</taxon>
        <taxon>Craniata</taxon>
        <taxon>Vertebrata</taxon>
        <taxon>Euteleostomi</taxon>
        <taxon>Amphibia</taxon>
        <taxon>Batrachia</taxon>
        <taxon>Anura</taxon>
        <taxon>Neobatrachia</taxon>
        <taxon>Ranoidea</taxon>
        <taxon>Ranidae</taxon>
        <taxon>Staurois</taxon>
    </lineage>
</organism>
<evidence type="ECO:0000313" key="1">
    <source>
        <dbReference type="EMBL" id="CAI9533168.1"/>
    </source>
</evidence>
<feature type="non-terminal residue" evidence="1">
    <location>
        <position position="41"/>
    </location>
</feature>
<protein>
    <submittedName>
        <fullName evidence="1">Uncharacterized protein</fullName>
    </submittedName>
</protein>